<protein>
    <recommendedName>
        <fullName evidence="3">DUF3108 domain-containing protein</fullName>
    </recommendedName>
</protein>
<evidence type="ECO:0000313" key="4">
    <source>
        <dbReference type="EMBL" id="AAQ67060.1"/>
    </source>
</evidence>
<dbReference type="EnsemblBacteria" id="AAQ67060">
    <property type="protein sequence ID" value="AAQ67060"/>
    <property type="gene ID" value="PG_2101"/>
</dbReference>
<keyword evidence="2" id="KW-0732">Signal</keyword>
<evidence type="ECO:0000256" key="2">
    <source>
        <dbReference type="SAM" id="SignalP"/>
    </source>
</evidence>
<dbReference type="Pfam" id="PF21347">
    <property type="entry name" value="DUF3108_like"/>
    <property type="match status" value="1"/>
</dbReference>
<proteinExistence type="predicted"/>
<dbReference type="EMBL" id="AE015924">
    <property type="protein sequence ID" value="AAQ67060.1"/>
    <property type="molecule type" value="Genomic_DNA"/>
</dbReference>
<dbReference type="HOGENOM" id="CLU_857535_0_0_10"/>
<keyword evidence="5" id="KW-1185">Reference proteome</keyword>
<dbReference type="AlphaFoldDB" id="Q7MT79"/>
<dbReference type="Proteomes" id="UP000000588">
    <property type="component" value="Chromosome"/>
</dbReference>
<reference evidence="4 5" key="1">
    <citation type="journal article" date="2003" name="J. Bacteriol.">
        <title>Complete genome sequence of the oral pathogenic bacterium Porphyromonas gingivalis strain W83.</title>
        <authorList>
            <person name="Nelson K."/>
            <person name="Fleishmann R."/>
            <person name="DeBoy R."/>
            <person name="Paulsen I."/>
            <person name="Fouts D."/>
            <person name="Eisen J."/>
            <person name="Daugherty S."/>
            <person name="Dodson R."/>
            <person name="Durkin A."/>
            <person name="Gwinn M."/>
            <person name="Haft D."/>
            <person name="Kolonay J."/>
            <person name="Nelson W."/>
            <person name="White O."/>
            <person name="Mason T."/>
            <person name="Tallon L."/>
            <person name="Gray J."/>
            <person name="Granger D."/>
            <person name="Tettelin H."/>
            <person name="Dong H."/>
            <person name="Galvin J."/>
            <person name="Duncan M."/>
            <person name="Dewhirst F."/>
            <person name="Fraser C."/>
        </authorList>
    </citation>
    <scope>NUCLEOTIDE SEQUENCE [LARGE SCALE GENOMIC DNA]</scope>
    <source>
        <strain evidence="5">ATCC BAA-308 / W83</strain>
    </source>
</reference>
<dbReference type="STRING" id="242619.PG_2101"/>
<feature type="region of interest" description="Disordered" evidence="1">
    <location>
        <begin position="99"/>
        <end position="118"/>
    </location>
</feature>
<feature type="signal peptide" evidence="2">
    <location>
        <begin position="1"/>
        <end position="28"/>
    </location>
</feature>
<feature type="compositionally biased region" description="Basic and acidic residues" evidence="1">
    <location>
        <begin position="62"/>
        <end position="76"/>
    </location>
</feature>
<dbReference type="KEGG" id="pgi:PG_2101"/>
<evidence type="ECO:0000313" key="5">
    <source>
        <dbReference type="Proteomes" id="UP000000588"/>
    </source>
</evidence>
<evidence type="ECO:0000259" key="3">
    <source>
        <dbReference type="Pfam" id="PF21347"/>
    </source>
</evidence>
<sequence>MSLKSNAMKYRSIILSFFLLMPVSNCFADMQGYCMPQSWVGKIGQKAKEKVEKRVEEKVDKAMDKTLDKAEEEATRGQKRATTAPAPKTARKTISLQELEQETDRKTHHIGNTGKSVGRATGKNGCEILFPVKQGTRREMTIYEANGKVSGTIRQQVQSVTNTAKGMKITTAQEMYDKKGKQIFSSVANMWCDGDRFYVDAQSLLNEQTLKMFKDIKYKVTGVDIAYPSRMSAGQSLPDAEVTITAEAADFPLPPITLRTIGRKVQGIERITTPAGTFECYKISYSIVMESMITVQMSAVEWMSKDVGCVKSESYDKKGKLVGSTLLTKLE</sequence>
<accession>Q7MT79</accession>
<feature type="region of interest" description="Disordered" evidence="1">
    <location>
        <begin position="62"/>
        <end position="93"/>
    </location>
</feature>
<dbReference type="InterPro" id="IPR049279">
    <property type="entry name" value="DUF3108-like"/>
</dbReference>
<evidence type="ECO:0000256" key="1">
    <source>
        <dbReference type="SAM" id="MobiDB-lite"/>
    </source>
</evidence>
<gene>
    <name evidence="4" type="ordered locus">PG_2101</name>
</gene>
<feature type="chain" id="PRO_5004290137" description="DUF3108 domain-containing protein" evidence="2">
    <location>
        <begin position="29"/>
        <end position="331"/>
    </location>
</feature>
<organism evidence="4 5">
    <name type="scientific">Porphyromonas gingivalis (strain ATCC BAA-308 / W83)</name>
    <dbReference type="NCBI Taxonomy" id="242619"/>
    <lineage>
        <taxon>Bacteria</taxon>
        <taxon>Pseudomonadati</taxon>
        <taxon>Bacteroidota</taxon>
        <taxon>Bacteroidia</taxon>
        <taxon>Bacteroidales</taxon>
        <taxon>Porphyromonadaceae</taxon>
        <taxon>Porphyromonas</taxon>
    </lineage>
</organism>
<dbReference type="Gene3D" id="2.40.360.20">
    <property type="match status" value="1"/>
</dbReference>
<dbReference type="eggNOG" id="ENOG502ZBYG">
    <property type="taxonomic scope" value="Bacteria"/>
</dbReference>
<feature type="domain" description="DUF3108" evidence="3">
    <location>
        <begin position="133"/>
        <end position="327"/>
    </location>
</feature>
<name>Q7MT79_PORGI</name>